<reference evidence="3 4" key="1">
    <citation type="submission" date="2016-07" db="EMBL/GenBank/DDBJ databases">
        <title>Pervasive Adenine N6-methylation of Active Genes in Fungi.</title>
        <authorList>
            <consortium name="DOE Joint Genome Institute"/>
            <person name="Mondo S.J."/>
            <person name="Dannebaum R.O."/>
            <person name="Kuo R.C."/>
            <person name="Labutti K."/>
            <person name="Haridas S."/>
            <person name="Kuo A."/>
            <person name="Salamov A."/>
            <person name="Ahrendt S.R."/>
            <person name="Lipzen A."/>
            <person name="Sullivan W."/>
            <person name="Andreopoulos W.B."/>
            <person name="Clum A."/>
            <person name="Lindquist E."/>
            <person name="Daum C."/>
            <person name="Ramamoorthy G.K."/>
            <person name="Gryganskyi A."/>
            <person name="Culley D."/>
            <person name="Magnuson J.K."/>
            <person name="James T.Y."/>
            <person name="O'Malley M.A."/>
            <person name="Stajich J.E."/>
            <person name="Spatafora J.W."/>
            <person name="Visel A."/>
            <person name="Grigoriev I.V."/>
        </authorList>
    </citation>
    <scope>NUCLEOTIDE SEQUENCE [LARGE SCALE GENOMIC DNA]</scope>
    <source>
        <strain evidence="3 4">NRRL 3116</strain>
    </source>
</reference>
<comment type="caution">
    <text evidence="3">The sequence shown here is derived from an EMBL/GenBank/DDBJ whole genome shotgun (WGS) entry which is preliminary data.</text>
</comment>
<dbReference type="GeneID" id="33572203"/>
<dbReference type="SUPFAM" id="SSF56112">
    <property type="entry name" value="Protein kinase-like (PK-like)"/>
    <property type="match status" value="1"/>
</dbReference>
<keyword evidence="4" id="KW-1185">Reference proteome</keyword>
<sequence length="668" mass="76305">MYPSGQNYSTTQTADMAPGLTHSAMTTRSDVMDLDSQTFETHRYARPEDDRLVQQHVYQQQIQQTHQQNFLQPQPQPHLPSYPRRPSFSQAASPGQLQQLQQQLHQQYQGQQQTCPQDLRHPVIHYQHQPPHGQVYNQLHPMHHPIQQTWQATETHSITPATGQGQSQTAETQMPSLEFSDVGNSTTSRAMNDNAHASHLVFAQPLPSPSMAPKDIVAVTDIDSVESTDSDYFLASVLNVIRPVALQPVPVYDYHSEFTQRQWVTKGGNGEIRRAFWPLQQTIVILKRLIDTKQTTEKLAKLFDKEVEVMNQCRNHENIVQFYGVAIRNSDDERNGERFMIMQFYQLGDLVKLMEMPNNSFEAPTLNDKIYLALDIAMGLDHLFKCGFHHGDLHPKNILIDKRRDPTPQQGRYLAKLTDFGLRRLRDSKKAFSSQQFGGVWQFIAPERMCKNRPRYDVRCDIFALGVLYWFIMAGRYPFKDPSLFTPGARENRVEGTPDWYHDVYTKAWDEDPNNRQQDLEEIIQVFRYNLGIRTPPPHFLNPSYPHSHHPHQHQLPQHANIPLHEHHNCSTFQPSYVTHDGQQHPQYHHTGSSAGGSTIRGSPLLTPASMLTPTSLNGPASPHPPSPLFSNATLAPTSSMTRSSNPNHPHYRKPSVPNGQPTSIFRT</sequence>
<dbReference type="RefSeq" id="XP_021878931.1">
    <property type="nucleotide sequence ID" value="XM_022030361.1"/>
</dbReference>
<dbReference type="InterPro" id="IPR051681">
    <property type="entry name" value="Ser/Thr_Kinases-Pseudokinases"/>
</dbReference>
<dbReference type="InterPro" id="IPR000719">
    <property type="entry name" value="Prot_kinase_dom"/>
</dbReference>
<keyword evidence="3" id="KW-0808">Transferase</keyword>
<dbReference type="InParanoid" id="A0A1Y2GFQ5"/>
<feature type="compositionally biased region" description="Polar residues" evidence="1">
    <location>
        <begin position="584"/>
        <end position="601"/>
    </location>
</feature>
<dbReference type="PROSITE" id="PS50011">
    <property type="entry name" value="PROTEIN_KINASE_DOM"/>
    <property type="match status" value="1"/>
</dbReference>
<dbReference type="Proteomes" id="UP000193648">
    <property type="component" value="Unassembled WGS sequence"/>
</dbReference>
<organism evidence="3 4">
    <name type="scientific">Lobosporangium transversale</name>
    <dbReference type="NCBI Taxonomy" id="64571"/>
    <lineage>
        <taxon>Eukaryota</taxon>
        <taxon>Fungi</taxon>
        <taxon>Fungi incertae sedis</taxon>
        <taxon>Mucoromycota</taxon>
        <taxon>Mortierellomycotina</taxon>
        <taxon>Mortierellomycetes</taxon>
        <taxon>Mortierellales</taxon>
        <taxon>Mortierellaceae</taxon>
        <taxon>Lobosporangium</taxon>
    </lineage>
</organism>
<feature type="region of interest" description="Disordered" evidence="1">
    <location>
        <begin position="571"/>
        <end position="668"/>
    </location>
</feature>
<dbReference type="Gene3D" id="1.10.510.10">
    <property type="entry name" value="Transferase(Phosphotransferase) domain 1"/>
    <property type="match status" value="1"/>
</dbReference>
<feature type="compositionally biased region" description="Low complexity" evidence="1">
    <location>
        <begin position="61"/>
        <end position="72"/>
    </location>
</feature>
<evidence type="ECO:0000313" key="3">
    <source>
        <dbReference type="EMBL" id="ORZ09661.1"/>
    </source>
</evidence>
<feature type="domain" description="Protein kinase" evidence="2">
    <location>
        <begin position="258"/>
        <end position="528"/>
    </location>
</feature>
<keyword evidence="3" id="KW-0418">Kinase</keyword>
<feature type="compositionally biased region" description="Polar residues" evidence="1">
    <location>
        <begin position="658"/>
        <end position="668"/>
    </location>
</feature>
<protein>
    <submittedName>
        <fullName evidence="3">Kinase-like domain-containing protein</fullName>
    </submittedName>
</protein>
<accession>A0A1Y2GFQ5</accession>
<dbReference type="EMBL" id="MCFF01000033">
    <property type="protein sequence ID" value="ORZ09661.1"/>
    <property type="molecule type" value="Genomic_DNA"/>
</dbReference>
<name>A0A1Y2GFQ5_9FUNG</name>
<evidence type="ECO:0000313" key="4">
    <source>
        <dbReference type="Proteomes" id="UP000193648"/>
    </source>
</evidence>
<dbReference type="GO" id="GO:0005524">
    <property type="term" value="F:ATP binding"/>
    <property type="evidence" value="ECO:0007669"/>
    <property type="project" value="InterPro"/>
</dbReference>
<dbReference type="Pfam" id="PF07714">
    <property type="entry name" value="PK_Tyr_Ser-Thr"/>
    <property type="match status" value="1"/>
</dbReference>
<feature type="region of interest" description="Disordered" evidence="1">
    <location>
        <begin position="61"/>
        <end position="114"/>
    </location>
</feature>
<evidence type="ECO:0000259" key="2">
    <source>
        <dbReference type="PROSITE" id="PS50011"/>
    </source>
</evidence>
<dbReference type="AlphaFoldDB" id="A0A1Y2GFQ5"/>
<proteinExistence type="predicted"/>
<evidence type="ECO:0000256" key="1">
    <source>
        <dbReference type="SAM" id="MobiDB-lite"/>
    </source>
</evidence>
<dbReference type="STRING" id="64571.A0A1Y2GFQ5"/>
<feature type="compositionally biased region" description="Low complexity" evidence="1">
    <location>
        <begin position="96"/>
        <end position="113"/>
    </location>
</feature>
<dbReference type="InterPro" id="IPR011009">
    <property type="entry name" value="Kinase-like_dom_sf"/>
</dbReference>
<dbReference type="PANTHER" id="PTHR44329">
    <property type="entry name" value="SERINE/THREONINE-PROTEIN KINASE TNNI3K-RELATED"/>
    <property type="match status" value="1"/>
</dbReference>
<dbReference type="GO" id="GO:0004674">
    <property type="term" value="F:protein serine/threonine kinase activity"/>
    <property type="evidence" value="ECO:0007669"/>
    <property type="project" value="TreeGrafter"/>
</dbReference>
<gene>
    <name evidence="3" type="ORF">BCR41DRAFT_424018</name>
</gene>
<feature type="compositionally biased region" description="Polar residues" evidence="1">
    <location>
        <begin position="629"/>
        <end position="648"/>
    </location>
</feature>
<dbReference type="InterPro" id="IPR001245">
    <property type="entry name" value="Ser-Thr/Tyr_kinase_cat_dom"/>
</dbReference>
<feature type="compositionally biased region" description="Polar residues" evidence="1">
    <location>
        <begin position="610"/>
        <end position="619"/>
    </location>
</feature>
<dbReference type="OrthoDB" id="2441994at2759"/>